<keyword evidence="2" id="KW-1185">Reference proteome</keyword>
<reference evidence="2" key="1">
    <citation type="journal article" date="2024" name="Proc. Natl. Acad. Sci. U.S.A.">
        <title>Extraordinary preservation of gene collinearity over three hundred million years revealed in homosporous lycophytes.</title>
        <authorList>
            <person name="Li C."/>
            <person name="Wickell D."/>
            <person name="Kuo L.Y."/>
            <person name="Chen X."/>
            <person name="Nie B."/>
            <person name="Liao X."/>
            <person name="Peng D."/>
            <person name="Ji J."/>
            <person name="Jenkins J."/>
            <person name="Williams M."/>
            <person name="Shu S."/>
            <person name="Plott C."/>
            <person name="Barry K."/>
            <person name="Rajasekar S."/>
            <person name="Grimwood J."/>
            <person name="Han X."/>
            <person name="Sun S."/>
            <person name="Hou Z."/>
            <person name="He W."/>
            <person name="Dai G."/>
            <person name="Sun C."/>
            <person name="Schmutz J."/>
            <person name="Leebens-Mack J.H."/>
            <person name="Li F.W."/>
            <person name="Wang L."/>
        </authorList>
    </citation>
    <scope>NUCLEOTIDE SEQUENCE [LARGE SCALE GENOMIC DNA]</scope>
    <source>
        <strain evidence="2">cv. PW_Plant_1</strain>
    </source>
</reference>
<sequence>MQAFSELVETWARAACIKKHHNTTSLISPRLDTAALLEPRDPPTITAPIDALVQLCGDQHLENKEGEEEESVAAGIATAAALLRMGDAKVAEAVQEVETGPYSYGHATSFEAVAGLLWVAITRARICLHTPTPALHCQ</sequence>
<organism evidence="1 2">
    <name type="scientific">Diphasiastrum complanatum</name>
    <name type="common">Issler's clubmoss</name>
    <name type="synonym">Lycopodium complanatum</name>
    <dbReference type="NCBI Taxonomy" id="34168"/>
    <lineage>
        <taxon>Eukaryota</taxon>
        <taxon>Viridiplantae</taxon>
        <taxon>Streptophyta</taxon>
        <taxon>Embryophyta</taxon>
        <taxon>Tracheophyta</taxon>
        <taxon>Lycopodiopsida</taxon>
        <taxon>Lycopodiales</taxon>
        <taxon>Lycopodiaceae</taxon>
        <taxon>Lycopodioideae</taxon>
        <taxon>Diphasiastrum</taxon>
    </lineage>
</organism>
<evidence type="ECO:0000313" key="1">
    <source>
        <dbReference type="EMBL" id="KAJ7557326.1"/>
    </source>
</evidence>
<name>A0ACC2DST2_DIPCM</name>
<dbReference type="EMBL" id="CM055096">
    <property type="protein sequence ID" value="KAJ7557326.1"/>
    <property type="molecule type" value="Genomic_DNA"/>
</dbReference>
<protein>
    <submittedName>
        <fullName evidence="1">Uncharacterized protein</fullName>
    </submittedName>
</protein>
<comment type="caution">
    <text evidence="1">The sequence shown here is derived from an EMBL/GenBank/DDBJ whole genome shotgun (WGS) entry which is preliminary data.</text>
</comment>
<dbReference type="Proteomes" id="UP001162992">
    <property type="component" value="Chromosome 5"/>
</dbReference>
<gene>
    <name evidence="1" type="ORF">O6H91_05G122100</name>
</gene>
<evidence type="ECO:0000313" key="2">
    <source>
        <dbReference type="Proteomes" id="UP001162992"/>
    </source>
</evidence>
<accession>A0ACC2DST2</accession>
<proteinExistence type="predicted"/>